<evidence type="ECO:0000313" key="1">
    <source>
        <dbReference type="EMBL" id="PZR05449.1"/>
    </source>
</evidence>
<evidence type="ECO:0000313" key="2">
    <source>
        <dbReference type="Proteomes" id="UP000249432"/>
    </source>
</evidence>
<organism evidence="1 2">
    <name type="scientific">Corynebacterium kroppenstedtii</name>
    <dbReference type="NCBI Taxonomy" id="161879"/>
    <lineage>
        <taxon>Bacteria</taxon>
        <taxon>Bacillati</taxon>
        <taxon>Actinomycetota</taxon>
        <taxon>Actinomycetes</taxon>
        <taxon>Mycobacteriales</taxon>
        <taxon>Corynebacteriaceae</taxon>
        <taxon>Corynebacterium</taxon>
    </lineage>
</organism>
<protein>
    <submittedName>
        <fullName evidence="1">Uncharacterized protein</fullName>
    </submittedName>
</protein>
<gene>
    <name evidence="1" type="ORF">DI525_03980</name>
</gene>
<proteinExistence type="predicted"/>
<comment type="caution">
    <text evidence="1">The sequence shown here is derived from an EMBL/GenBank/DDBJ whole genome shotgun (WGS) entry which is preliminary data.</text>
</comment>
<reference evidence="1 2" key="1">
    <citation type="submission" date="2017-08" db="EMBL/GenBank/DDBJ databases">
        <title>Infants hospitalized years apart are colonized by the same room-sourced microbial strains.</title>
        <authorList>
            <person name="Brooks B."/>
            <person name="Olm M.R."/>
            <person name="Firek B.A."/>
            <person name="Baker R."/>
            <person name="Thomas B.C."/>
            <person name="Morowitz M.J."/>
            <person name="Banfield J.F."/>
        </authorList>
    </citation>
    <scope>NUCLEOTIDE SEQUENCE [LARGE SCALE GENOMIC DNA]</scope>
    <source>
        <strain evidence="1">S2_003_000_R1_3</strain>
    </source>
</reference>
<name>A0A2W5SQF4_9CORY</name>
<dbReference type="Proteomes" id="UP000249432">
    <property type="component" value="Unassembled WGS sequence"/>
</dbReference>
<dbReference type="AlphaFoldDB" id="A0A2W5SQF4"/>
<sequence length="106" mass="11827">MGCALSPLGHDERGPLWVAERLPAEVFCLVACVGWGACSLNSPFELSSIPRQYDKYLVLTTGCHKSPMKQKELSLVSSRTKQSVEPQVADRMNRQGAYFVLIKGRW</sequence>
<dbReference type="EMBL" id="QFRA01000006">
    <property type="protein sequence ID" value="PZR05449.1"/>
    <property type="molecule type" value="Genomic_DNA"/>
</dbReference>
<accession>A0A2W5SQF4</accession>